<keyword evidence="3" id="KW-0812">Transmembrane</keyword>
<comment type="similarity">
    <text evidence="2">Belongs to the IFI6/IFI27 family.</text>
</comment>
<evidence type="ECO:0000256" key="4">
    <source>
        <dbReference type="ARBA" id="ARBA00022989"/>
    </source>
</evidence>
<evidence type="ECO:0000313" key="7">
    <source>
        <dbReference type="Proteomes" id="UP000701801"/>
    </source>
</evidence>
<keyword evidence="4" id="KW-1133">Transmembrane helix</keyword>
<evidence type="ECO:0000256" key="5">
    <source>
        <dbReference type="ARBA" id="ARBA00023136"/>
    </source>
</evidence>
<dbReference type="PANTHER" id="PTHR16932:SF18">
    <property type="entry name" value="INTERFERON, ALPHA-INDUCIBLE PROTEIN 27-LIKE 2"/>
    <property type="match status" value="1"/>
</dbReference>
<dbReference type="Proteomes" id="UP000701801">
    <property type="component" value="Unassembled WGS sequence"/>
</dbReference>
<comment type="subcellular location">
    <subcellularLocation>
        <location evidence="1">Membrane</location>
        <topology evidence="1">Multi-pass membrane protein</topology>
    </subcellularLocation>
</comment>
<accession>A0A9N9LY67</accession>
<protein>
    <submittedName>
        <fullName evidence="6">Uncharacterized protein</fullName>
    </submittedName>
</protein>
<evidence type="ECO:0000256" key="1">
    <source>
        <dbReference type="ARBA" id="ARBA00004141"/>
    </source>
</evidence>
<dbReference type="InterPro" id="IPR009311">
    <property type="entry name" value="IFI6/IFI27-like"/>
</dbReference>
<dbReference type="GO" id="GO:0016020">
    <property type="term" value="C:membrane"/>
    <property type="evidence" value="ECO:0007669"/>
    <property type="project" value="UniProtKB-SubCell"/>
</dbReference>
<gene>
    <name evidence="6" type="ORF">HYALB_00004010</name>
</gene>
<dbReference type="EMBL" id="CAJVRM010000719">
    <property type="protein sequence ID" value="CAG8983183.1"/>
    <property type="molecule type" value="Genomic_DNA"/>
</dbReference>
<dbReference type="AlphaFoldDB" id="A0A9N9LY67"/>
<proteinExistence type="inferred from homology"/>
<keyword evidence="5" id="KW-0472">Membrane</keyword>
<comment type="caution">
    <text evidence="6">The sequence shown here is derived from an EMBL/GenBank/DDBJ whole genome shotgun (WGS) entry which is preliminary data.</text>
</comment>
<name>A0A9N9LY67_9HELO</name>
<organism evidence="6 7">
    <name type="scientific">Hymenoscyphus albidus</name>
    <dbReference type="NCBI Taxonomy" id="595503"/>
    <lineage>
        <taxon>Eukaryota</taxon>
        <taxon>Fungi</taxon>
        <taxon>Dikarya</taxon>
        <taxon>Ascomycota</taxon>
        <taxon>Pezizomycotina</taxon>
        <taxon>Leotiomycetes</taxon>
        <taxon>Helotiales</taxon>
        <taxon>Helotiaceae</taxon>
        <taxon>Hymenoscyphus</taxon>
    </lineage>
</organism>
<evidence type="ECO:0000256" key="3">
    <source>
        <dbReference type="ARBA" id="ARBA00022692"/>
    </source>
</evidence>
<reference evidence="6" key="1">
    <citation type="submission" date="2021-07" db="EMBL/GenBank/DDBJ databases">
        <authorList>
            <person name="Durling M."/>
        </authorList>
    </citation>
    <scope>NUCLEOTIDE SEQUENCE</scope>
</reference>
<dbReference type="PANTHER" id="PTHR16932">
    <property type="entry name" value="INTERFERON ALPHA-INDUCIBLE PROTEIN 27"/>
    <property type="match status" value="1"/>
</dbReference>
<dbReference type="InterPro" id="IPR038213">
    <property type="entry name" value="IFI6/IFI27-like_sf"/>
</dbReference>
<keyword evidence="7" id="KW-1185">Reference proteome</keyword>
<dbReference type="OrthoDB" id="1668230at2759"/>
<sequence length="351" mass="37580">MTYCFNSVTISSIVTLEMTRIKTMMEPAEAHVRLSLIAVNLVVDEQTKKTVPYLEYPALDNITMETRKAWINSITKALMNTTKAEAATNIRNWDLHLNTNGTVENVDPEPGAEKTPLKIYPPQYRLPGEIFGRQNSIKEQIFRMESFALGGVFYEMLMGKPVFGSVDDLGPIHEQIAEGKFPDIWQQTMAERILVAWCPPFGQVLLNKPILQKFSEYAHRNPFKFGATVLGGAAAIIGLGTPLILGAAGFGAGGVAAGSIAAGLQSGIGLVQAGSVFAWCQSVGAGGAAAAALLGVGGAGTGVALGATLAGVLDTEKTIEDAEALKRKFLETWKRDMEGEATEKAMTKSEL</sequence>
<evidence type="ECO:0000256" key="2">
    <source>
        <dbReference type="ARBA" id="ARBA00007262"/>
    </source>
</evidence>
<dbReference type="Gene3D" id="6.10.110.10">
    <property type="match status" value="1"/>
</dbReference>
<evidence type="ECO:0000313" key="6">
    <source>
        <dbReference type="EMBL" id="CAG8983183.1"/>
    </source>
</evidence>
<dbReference type="Pfam" id="PF06140">
    <property type="entry name" value="Ifi-6-16"/>
    <property type="match status" value="1"/>
</dbReference>